<evidence type="ECO:0000313" key="3">
    <source>
        <dbReference type="EMBL" id="RPB03945.1"/>
    </source>
</evidence>
<evidence type="ECO:0000256" key="1">
    <source>
        <dbReference type="SAM" id="MobiDB-lite"/>
    </source>
</evidence>
<dbReference type="EMBL" id="ML120360">
    <property type="protein sequence ID" value="RPB03945.1"/>
    <property type="molecule type" value="Genomic_DNA"/>
</dbReference>
<accession>A0A3N4KDH0</accession>
<keyword evidence="2" id="KW-0732">Signal</keyword>
<dbReference type="AlphaFoldDB" id="A0A3N4KDH0"/>
<sequence length="239" mass="25483">MMDFQFKWAGGILCLMSLISSLTSGAGVKLRPRNADVDFSKMPECASRICTLILGALLHYGQRITTDCFCGRPNPLVCAWSTTQCPGKPLVDISGIPSCARNCFNGANICPTLTSNCICSQKRPDCNSVTTTCDSNEVGVYDAWYIRSCSTRIRPPTGTPSTTGLSPTTPDSTGPSSAAPTNNVTFLLLRRKRENADAAASSGHGTGIWGFWNTKAKTEVAPIVVQPTPLVEAPSGDNR</sequence>
<dbReference type="Proteomes" id="UP000276215">
    <property type="component" value="Unassembled WGS sequence"/>
</dbReference>
<gene>
    <name evidence="3" type="ORF">L873DRAFT_1833339</name>
</gene>
<proteinExistence type="predicted"/>
<name>A0A3N4KDH0_9PEZI</name>
<dbReference type="OrthoDB" id="5398837at2759"/>
<evidence type="ECO:0000313" key="4">
    <source>
        <dbReference type="Proteomes" id="UP000276215"/>
    </source>
</evidence>
<feature type="region of interest" description="Disordered" evidence="1">
    <location>
        <begin position="155"/>
        <end position="181"/>
    </location>
</feature>
<keyword evidence="4" id="KW-1185">Reference proteome</keyword>
<feature type="signal peptide" evidence="2">
    <location>
        <begin position="1"/>
        <end position="25"/>
    </location>
</feature>
<reference evidence="3 4" key="1">
    <citation type="journal article" date="2018" name="Nat. Ecol. Evol.">
        <title>Pezizomycetes genomes reveal the molecular basis of ectomycorrhizal truffle lifestyle.</title>
        <authorList>
            <person name="Murat C."/>
            <person name="Payen T."/>
            <person name="Noel B."/>
            <person name="Kuo A."/>
            <person name="Morin E."/>
            <person name="Chen J."/>
            <person name="Kohler A."/>
            <person name="Krizsan K."/>
            <person name="Balestrini R."/>
            <person name="Da Silva C."/>
            <person name="Montanini B."/>
            <person name="Hainaut M."/>
            <person name="Levati E."/>
            <person name="Barry K.W."/>
            <person name="Belfiori B."/>
            <person name="Cichocki N."/>
            <person name="Clum A."/>
            <person name="Dockter R.B."/>
            <person name="Fauchery L."/>
            <person name="Guy J."/>
            <person name="Iotti M."/>
            <person name="Le Tacon F."/>
            <person name="Lindquist E.A."/>
            <person name="Lipzen A."/>
            <person name="Malagnac F."/>
            <person name="Mello A."/>
            <person name="Molinier V."/>
            <person name="Miyauchi S."/>
            <person name="Poulain J."/>
            <person name="Riccioni C."/>
            <person name="Rubini A."/>
            <person name="Sitrit Y."/>
            <person name="Splivallo R."/>
            <person name="Traeger S."/>
            <person name="Wang M."/>
            <person name="Zifcakova L."/>
            <person name="Wipf D."/>
            <person name="Zambonelli A."/>
            <person name="Paolocci F."/>
            <person name="Nowrousian M."/>
            <person name="Ottonello S."/>
            <person name="Baldrian P."/>
            <person name="Spatafora J.W."/>
            <person name="Henrissat B."/>
            <person name="Nagy L.G."/>
            <person name="Aury J.M."/>
            <person name="Wincker P."/>
            <person name="Grigoriev I.V."/>
            <person name="Bonfante P."/>
            <person name="Martin F.M."/>
        </authorList>
    </citation>
    <scope>NUCLEOTIDE SEQUENCE [LARGE SCALE GENOMIC DNA]</scope>
    <source>
        <strain evidence="3 4">120613-1</strain>
    </source>
</reference>
<evidence type="ECO:0000256" key="2">
    <source>
        <dbReference type="SAM" id="SignalP"/>
    </source>
</evidence>
<protein>
    <recommendedName>
        <fullName evidence="5">Extracellular membrane protein CFEM domain-containing protein</fullName>
    </recommendedName>
</protein>
<organism evidence="3 4">
    <name type="scientific">Choiromyces venosus 120613-1</name>
    <dbReference type="NCBI Taxonomy" id="1336337"/>
    <lineage>
        <taxon>Eukaryota</taxon>
        <taxon>Fungi</taxon>
        <taxon>Dikarya</taxon>
        <taxon>Ascomycota</taxon>
        <taxon>Pezizomycotina</taxon>
        <taxon>Pezizomycetes</taxon>
        <taxon>Pezizales</taxon>
        <taxon>Tuberaceae</taxon>
        <taxon>Choiromyces</taxon>
    </lineage>
</organism>
<evidence type="ECO:0008006" key="5">
    <source>
        <dbReference type="Google" id="ProtNLM"/>
    </source>
</evidence>
<feature type="chain" id="PRO_5018303174" description="Extracellular membrane protein CFEM domain-containing protein" evidence="2">
    <location>
        <begin position="26"/>
        <end position="239"/>
    </location>
</feature>